<evidence type="ECO:0000256" key="3">
    <source>
        <dbReference type="PROSITE-ProRule" id="PRU00339"/>
    </source>
</evidence>
<reference evidence="4 5" key="1">
    <citation type="submission" date="2016-04" db="EMBL/GenBank/DDBJ databases">
        <title>A degradative enzymes factory behind the ericoid mycorrhizal symbiosis.</title>
        <authorList>
            <consortium name="DOE Joint Genome Institute"/>
            <person name="Martino E."/>
            <person name="Morin E."/>
            <person name="Grelet G."/>
            <person name="Kuo A."/>
            <person name="Kohler A."/>
            <person name="Daghino S."/>
            <person name="Barry K."/>
            <person name="Choi C."/>
            <person name="Cichocki N."/>
            <person name="Clum A."/>
            <person name="Copeland A."/>
            <person name="Hainaut M."/>
            <person name="Haridas S."/>
            <person name="Labutti K."/>
            <person name="Lindquist E."/>
            <person name="Lipzen A."/>
            <person name="Khouja H.-R."/>
            <person name="Murat C."/>
            <person name="Ohm R."/>
            <person name="Olson A."/>
            <person name="Spatafora J."/>
            <person name="Veneault-Fourrey C."/>
            <person name="Henrissat B."/>
            <person name="Grigoriev I."/>
            <person name="Martin F."/>
            <person name="Perotto S."/>
        </authorList>
    </citation>
    <scope>NUCLEOTIDE SEQUENCE [LARGE SCALE GENOMIC DNA]</scope>
    <source>
        <strain evidence="4 5">E</strain>
    </source>
</reference>
<dbReference type="GeneID" id="36595078"/>
<evidence type="ECO:0000256" key="1">
    <source>
        <dbReference type="ARBA" id="ARBA00022737"/>
    </source>
</evidence>
<dbReference type="InParanoid" id="A0A2J6T5L6"/>
<dbReference type="Pfam" id="PF13424">
    <property type="entry name" value="TPR_12"/>
    <property type="match status" value="1"/>
</dbReference>
<evidence type="ECO:0000313" key="4">
    <source>
        <dbReference type="EMBL" id="PMD58305.1"/>
    </source>
</evidence>
<organism evidence="4 5">
    <name type="scientific">Hyaloscypha bicolor E</name>
    <dbReference type="NCBI Taxonomy" id="1095630"/>
    <lineage>
        <taxon>Eukaryota</taxon>
        <taxon>Fungi</taxon>
        <taxon>Dikarya</taxon>
        <taxon>Ascomycota</taxon>
        <taxon>Pezizomycotina</taxon>
        <taxon>Leotiomycetes</taxon>
        <taxon>Helotiales</taxon>
        <taxon>Hyaloscyphaceae</taxon>
        <taxon>Hyaloscypha</taxon>
        <taxon>Hyaloscypha bicolor</taxon>
    </lineage>
</organism>
<dbReference type="PANTHER" id="PTHR45641:SF19">
    <property type="entry name" value="NEPHROCYSTIN-3"/>
    <property type="match status" value="1"/>
</dbReference>
<keyword evidence="2 3" id="KW-0802">TPR repeat</keyword>
<dbReference type="SUPFAM" id="SSF48452">
    <property type="entry name" value="TPR-like"/>
    <property type="match status" value="2"/>
</dbReference>
<proteinExistence type="predicted"/>
<gene>
    <name evidence="4" type="ORF">K444DRAFT_664773</name>
</gene>
<dbReference type="PANTHER" id="PTHR45641">
    <property type="entry name" value="TETRATRICOPEPTIDE REPEAT PROTEIN (AFU_ORTHOLOGUE AFUA_6G03870)"/>
    <property type="match status" value="1"/>
</dbReference>
<protein>
    <submittedName>
        <fullName evidence="4">Uncharacterized protein</fullName>
    </submittedName>
</protein>
<dbReference type="RefSeq" id="XP_024735209.1">
    <property type="nucleotide sequence ID" value="XM_024887002.1"/>
</dbReference>
<dbReference type="AlphaFoldDB" id="A0A2J6T5L6"/>
<dbReference type="PROSITE" id="PS50005">
    <property type="entry name" value="TPR"/>
    <property type="match status" value="1"/>
</dbReference>
<dbReference type="InterPro" id="IPR011990">
    <property type="entry name" value="TPR-like_helical_dom_sf"/>
</dbReference>
<name>A0A2J6T5L6_9HELO</name>
<keyword evidence="1" id="KW-0677">Repeat</keyword>
<evidence type="ECO:0000256" key="2">
    <source>
        <dbReference type="ARBA" id="ARBA00022803"/>
    </source>
</evidence>
<dbReference type="SMART" id="SM00028">
    <property type="entry name" value="TPR"/>
    <property type="match status" value="3"/>
</dbReference>
<dbReference type="EMBL" id="KZ613828">
    <property type="protein sequence ID" value="PMD58305.1"/>
    <property type="molecule type" value="Genomic_DNA"/>
</dbReference>
<dbReference type="STRING" id="1095630.A0A2J6T5L6"/>
<sequence length="303" mass="33859">METARVACEDKGSLQYGTLCMTAGSAYYELNQLTACRENWENFMQIRKVKLPEGHLELSSSYHNMGNLEAADSAAADNLEKAEAYFKRAIDIRVAGGDIANSLLANSYLCMSRVHFLKKDYDEALTMLAQSEALLYRISGADAHFMAHVHYAYGNVDYAQKRWEATKRSYEQSLRIGLANAPIHPITAAAYYSLGCVEHMRGNLDNAKAYLDRAMAIAQHRNPDRDDGTMARIMWKTPVVLESETFGTFQEDATELRIRAELALKPLTAKGEGGIVFSVDEEGNADCDEMEEAYDSLVPGYFR</sequence>
<dbReference type="Proteomes" id="UP000235371">
    <property type="component" value="Unassembled WGS sequence"/>
</dbReference>
<dbReference type="InterPro" id="IPR019734">
    <property type="entry name" value="TPR_rpt"/>
</dbReference>
<evidence type="ECO:0000313" key="5">
    <source>
        <dbReference type="Proteomes" id="UP000235371"/>
    </source>
</evidence>
<dbReference type="Gene3D" id="1.25.40.10">
    <property type="entry name" value="Tetratricopeptide repeat domain"/>
    <property type="match status" value="2"/>
</dbReference>
<dbReference type="OrthoDB" id="6161812at2759"/>
<feature type="repeat" description="TPR" evidence="3">
    <location>
        <begin position="188"/>
        <end position="221"/>
    </location>
</feature>
<accession>A0A2J6T5L6</accession>
<keyword evidence="5" id="KW-1185">Reference proteome</keyword>